<feature type="transmembrane region" description="Helical" evidence="1">
    <location>
        <begin position="66"/>
        <end position="84"/>
    </location>
</feature>
<keyword evidence="1" id="KW-1133">Transmembrane helix</keyword>
<dbReference type="Proteomes" id="UP000095255">
    <property type="component" value="Unassembled WGS sequence"/>
</dbReference>
<comment type="caution">
    <text evidence="2">The sequence shown here is derived from an EMBL/GenBank/DDBJ whole genome shotgun (WGS) entry which is preliminary data.</text>
</comment>
<gene>
    <name evidence="2" type="ORF">BHU72_15075</name>
</gene>
<organism evidence="2 3">
    <name type="scientific">Desulfuribacillus stibiiarsenatis</name>
    <dbReference type="NCBI Taxonomy" id="1390249"/>
    <lineage>
        <taxon>Bacteria</taxon>
        <taxon>Bacillati</taxon>
        <taxon>Bacillota</taxon>
        <taxon>Desulfuribacillia</taxon>
        <taxon>Desulfuribacillales</taxon>
        <taxon>Desulfuribacillaceae</taxon>
        <taxon>Desulfuribacillus</taxon>
    </lineage>
</organism>
<dbReference type="STRING" id="1390249.BHU72_15075"/>
<proteinExistence type="predicted"/>
<evidence type="ECO:0008006" key="4">
    <source>
        <dbReference type="Google" id="ProtNLM"/>
    </source>
</evidence>
<name>A0A1E5L5X9_9FIRM</name>
<reference evidence="2 3" key="1">
    <citation type="submission" date="2016-09" db="EMBL/GenBank/DDBJ databases">
        <title>Desulfuribacillus arsenicus sp. nov., an obligately anaerobic, dissimilatory arsenic- and antimonate-reducing bacterium isolated from anoxic sediments.</title>
        <authorList>
            <person name="Abin C.A."/>
            <person name="Hollibaugh J.T."/>
        </authorList>
    </citation>
    <scope>NUCLEOTIDE SEQUENCE [LARGE SCALE GENOMIC DNA]</scope>
    <source>
        <strain evidence="2 3">MLFW-2</strain>
    </source>
</reference>
<keyword evidence="1" id="KW-0472">Membrane</keyword>
<sequence length="213" mass="23640">MNMLKKMSEDNIEKWSEELLVMIKSSLVKEADCVEGYVNHLRKLNPGILNEDLVSKILLRRSLKNGGIGAICGLCGFITLPITMPTNMYYTFKIQSLLVMSIAYIYGWNIKDEETATDILLVMGGNASLTALKDVGVKTGQAIAKKAVDKYITREVMKKVNKILTRKIITKAGEKSLISFTKLVPLVGAPIGGSIDFFGTYFVGRTAWKFYKG</sequence>
<evidence type="ECO:0000313" key="2">
    <source>
        <dbReference type="EMBL" id="OEH85562.1"/>
    </source>
</evidence>
<dbReference type="EMBL" id="MJAT01000014">
    <property type="protein sequence ID" value="OEH85562.1"/>
    <property type="molecule type" value="Genomic_DNA"/>
</dbReference>
<keyword evidence="1" id="KW-0812">Transmembrane</keyword>
<protein>
    <recommendedName>
        <fullName evidence="4">EcsC family protein</fullName>
    </recommendedName>
</protein>
<evidence type="ECO:0000256" key="1">
    <source>
        <dbReference type="SAM" id="Phobius"/>
    </source>
</evidence>
<evidence type="ECO:0000313" key="3">
    <source>
        <dbReference type="Proteomes" id="UP000095255"/>
    </source>
</evidence>
<keyword evidence="3" id="KW-1185">Reference proteome</keyword>
<accession>A0A1E5L5X9</accession>
<dbReference type="AlphaFoldDB" id="A0A1E5L5X9"/>
<feature type="transmembrane region" description="Helical" evidence="1">
    <location>
        <begin position="90"/>
        <end position="108"/>
    </location>
</feature>